<evidence type="ECO:0000313" key="2">
    <source>
        <dbReference type="Proteomes" id="UP000886595"/>
    </source>
</evidence>
<accession>A0A8X7VFI2</accession>
<dbReference type="AlphaFoldDB" id="A0A8X7VFI2"/>
<dbReference type="EMBL" id="JAAMPC010000005">
    <property type="protein sequence ID" value="KAG2310256.1"/>
    <property type="molecule type" value="Genomic_DNA"/>
</dbReference>
<reference evidence="1 2" key="1">
    <citation type="submission" date="2020-02" db="EMBL/GenBank/DDBJ databases">
        <authorList>
            <person name="Ma Q."/>
            <person name="Huang Y."/>
            <person name="Song X."/>
            <person name="Pei D."/>
        </authorList>
    </citation>
    <scope>NUCLEOTIDE SEQUENCE [LARGE SCALE GENOMIC DNA]</scope>
    <source>
        <strain evidence="1">Sxm20200214</strain>
        <tissue evidence="1">Leaf</tissue>
    </source>
</reference>
<gene>
    <name evidence="1" type="ORF">Bca52824_021813</name>
</gene>
<comment type="caution">
    <text evidence="1">The sequence shown here is derived from an EMBL/GenBank/DDBJ whole genome shotgun (WGS) entry which is preliminary data.</text>
</comment>
<keyword evidence="2" id="KW-1185">Reference proteome</keyword>
<dbReference type="Proteomes" id="UP000886595">
    <property type="component" value="Unassembled WGS sequence"/>
</dbReference>
<sequence length="84" mass="9748">MLGVHQLRTRAFIELQNLELIQYFSSQNIKIQVTNNNPREIHRLLKPTTLPSVGDNRLQTVNNGEDEEEVCNFFISPSDSELRH</sequence>
<name>A0A8X7VFI2_BRACI</name>
<proteinExistence type="predicted"/>
<organism evidence="1 2">
    <name type="scientific">Brassica carinata</name>
    <name type="common">Ethiopian mustard</name>
    <name type="synonym">Abyssinian cabbage</name>
    <dbReference type="NCBI Taxonomy" id="52824"/>
    <lineage>
        <taxon>Eukaryota</taxon>
        <taxon>Viridiplantae</taxon>
        <taxon>Streptophyta</taxon>
        <taxon>Embryophyta</taxon>
        <taxon>Tracheophyta</taxon>
        <taxon>Spermatophyta</taxon>
        <taxon>Magnoliopsida</taxon>
        <taxon>eudicotyledons</taxon>
        <taxon>Gunneridae</taxon>
        <taxon>Pentapetalae</taxon>
        <taxon>rosids</taxon>
        <taxon>malvids</taxon>
        <taxon>Brassicales</taxon>
        <taxon>Brassicaceae</taxon>
        <taxon>Brassiceae</taxon>
        <taxon>Brassica</taxon>
    </lineage>
</organism>
<protein>
    <submittedName>
        <fullName evidence="1">Uncharacterized protein</fullName>
    </submittedName>
</protein>
<evidence type="ECO:0000313" key="1">
    <source>
        <dbReference type="EMBL" id="KAG2310256.1"/>
    </source>
</evidence>